<evidence type="ECO:0000256" key="2">
    <source>
        <dbReference type="SAM" id="Phobius"/>
    </source>
</evidence>
<keyword evidence="2" id="KW-0812">Transmembrane</keyword>
<dbReference type="Proteomes" id="UP001304298">
    <property type="component" value="Unassembled WGS sequence"/>
</dbReference>
<evidence type="ECO:0000313" key="4">
    <source>
        <dbReference type="Proteomes" id="UP001304298"/>
    </source>
</evidence>
<keyword evidence="2" id="KW-0472">Membrane</keyword>
<reference evidence="3 4" key="1">
    <citation type="submission" date="2023-12" db="EMBL/GenBank/DDBJ databases">
        <title>Amycolatopsis sp. V23-08.</title>
        <authorList>
            <person name="Somphong A."/>
        </authorList>
    </citation>
    <scope>NUCLEOTIDE SEQUENCE [LARGE SCALE GENOMIC DNA]</scope>
    <source>
        <strain evidence="3 4">V23-08</strain>
    </source>
</reference>
<keyword evidence="4" id="KW-1185">Reference proteome</keyword>
<dbReference type="RefSeq" id="WP_323331611.1">
    <property type="nucleotide sequence ID" value="NZ_JAYFSI010000007.1"/>
</dbReference>
<keyword evidence="2" id="KW-1133">Transmembrane helix</keyword>
<gene>
    <name evidence="3" type="ORF">VA596_30395</name>
</gene>
<evidence type="ECO:0000313" key="3">
    <source>
        <dbReference type="EMBL" id="MEA5363879.1"/>
    </source>
</evidence>
<sequence>MDTSQTDYALVRHPLVLRVLVVAGALFGFTLLALAVSGAADASEGSPPPGLLDGAGQTVHGVLEPVEPVLKPVTGTVHDVTAQVAPAAKPVTGAVHDVTARVAPVVKPVTGAVHDVTSQVAPLVKPVAGTLHAVSSLAEPVVKPVTSGLEPVLAPLTRPVLQAAEPVLSALRPVTEPVLNAVSPVTSPVLRATAPVTAPVVRAIGAEHVAPVPTGKPATPAPRGDTTAPWAVAGHPVTVASVVEQGDTQRRHDAQLGSRHLAGDTDAAGVAGPMSGSGGGGLPADVSGMSGAMSAGSGGQHGGEYAVTAAGTGTPGTDRSWRAPPAGSWSLHWLEFYGNDHPS</sequence>
<organism evidence="3 4">
    <name type="scientific">Amycolatopsis heterodermiae</name>
    <dbReference type="NCBI Taxonomy" id="3110235"/>
    <lineage>
        <taxon>Bacteria</taxon>
        <taxon>Bacillati</taxon>
        <taxon>Actinomycetota</taxon>
        <taxon>Actinomycetes</taxon>
        <taxon>Pseudonocardiales</taxon>
        <taxon>Pseudonocardiaceae</taxon>
        <taxon>Amycolatopsis</taxon>
    </lineage>
</organism>
<accession>A0ABU5RE71</accession>
<name>A0ABU5RE71_9PSEU</name>
<proteinExistence type="predicted"/>
<comment type="caution">
    <text evidence="3">The sequence shown here is derived from an EMBL/GenBank/DDBJ whole genome shotgun (WGS) entry which is preliminary data.</text>
</comment>
<protein>
    <submittedName>
        <fullName evidence="3">Uncharacterized protein</fullName>
    </submittedName>
</protein>
<feature type="transmembrane region" description="Helical" evidence="2">
    <location>
        <begin position="15"/>
        <end position="36"/>
    </location>
</feature>
<dbReference type="EMBL" id="JAYFSI010000007">
    <property type="protein sequence ID" value="MEA5363879.1"/>
    <property type="molecule type" value="Genomic_DNA"/>
</dbReference>
<evidence type="ECO:0000256" key="1">
    <source>
        <dbReference type="SAM" id="MobiDB-lite"/>
    </source>
</evidence>
<feature type="region of interest" description="Disordered" evidence="1">
    <location>
        <begin position="248"/>
        <end position="283"/>
    </location>
</feature>